<evidence type="ECO:0000256" key="6">
    <source>
        <dbReference type="ARBA" id="ARBA00022898"/>
    </source>
</evidence>
<sequence length="143" mass="16289">MICKSDTIAANVYDQLRCLIRWEISSSPLYGSRIVTSIIRDTQLKQTWSDELSIMRDRLRSNRLQLHEALKGNPGSWDVIIKTKGLFCCLPLSPRQCKQLRDEHHIYLPDNGRINISGLNSSNIDRVASAIVAVMQDTNRAHL</sequence>
<evidence type="ECO:0000256" key="3">
    <source>
        <dbReference type="ARBA" id="ARBA00011738"/>
    </source>
</evidence>
<evidence type="ECO:0000259" key="7">
    <source>
        <dbReference type="Pfam" id="PF00155"/>
    </source>
</evidence>
<keyword evidence="6" id="KW-0663">Pyridoxal phosphate</keyword>
<reference evidence="8" key="1">
    <citation type="submission" date="2020-02" db="EMBL/GenBank/DDBJ databases">
        <authorList>
            <person name="Lichtner F.J."/>
        </authorList>
    </citation>
    <scope>NUCLEOTIDE SEQUENCE</scope>
    <source>
        <strain evidence="8">G10</strain>
    </source>
</reference>
<evidence type="ECO:0000256" key="1">
    <source>
        <dbReference type="ARBA" id="ARBA00001933"/>
    </source>
</evidence>
<evidence type="ECO:0000256" key="4">
    <source>
        <dbReference type="ARBA" id="ARBA00022576"/>
    </source>
</evidence>
<organism evidence="8 9">
    <name type="scientific">Penicillium crustosum</name>
    <name type="common">Blue mold fungus</name>
    <dbReference type="NCBI Taxonomy" id="36656"/>
    <lineage>
        <taxon>Eukaryota</taxon>
        <taxon>Fungi</taxon>
        <taxon>Dikarya</taxon>
        <taxon>Ascomycota</taxon>
        <taxon>Pezizomycotina</taxon>
        <taxon>Eurotiomycetes</taxon>
        <taxon>Eurotiomycetidae</taxon>
        <taxon>Eurotiales</taxon>
        <taxon>Aspergillaceae</taxon>
        <taxon>Penicillium</taxon>
    </lineage>
</organism>
<dbReference type="AlphaFoldDB" id="A0A9P5GDP3"/>
<protein>
    <recommendedName>
        <fullName evidence="7">Aminotransferase class I/classII large domain-containing protein</fullName>
    </recommendedName>
</protein>
<proteinExistence type="inferred from homology"/>
<dbReference type="PRINTS" id="PR00799">
    <property type="entry name" value="TRANSAMINASE"/>
</dbReference>
<evidence type="ECO:0000256" key="5">
    <source>
        <dbReference type="ARBA" id="ARBA00022679"/>
    </source>
</evidence>
<dbReference type="GO" id="GO:0006520">
    <property type="term" value="P:amino acid metabolic process"/>
    <property type="evidence" value="ECO:0007669"/>
    <property type="project" value="InterPro"/>
</dbReference>
<dbReference type="Gene3D" id="3.40.640.10">
    <property type="entry name" value="Type I PLP-dependent aspartate aminotransferase-like (Major domain)"/>
    <property type="match status" value="1"/>
</dbReference>
<gene>
    <name evidence="8" type="ORF">PCG10_009234</name>
</gene>
<dbReference type="GO" id="GO:0030170">
    <property type="term" value="F:pyridoxal phosphate binding"/>
    <property type="evidence" value="ECO:0007669"/>
    <property type="project" value="InterPro"/>
</dbReference>
<dbReference type="InterPro" id="IPR004839">
    <property type="entry name" value="Aminotransferase_I/II_large"/>
</dbReference>
<feature type="domain" description="Aminotransferase class I/classII large" evidence="7">
    <location>
        <begin position="10"/>
        <end position="131"/>
    </location>
</feature>
<name>A0A9P5GDP3_PENCR</name>
<keyword evidence="9" id="KW-1185">Reference proteome</keyword>
<evidence type="ECO:0000313" key="9">
    <source>
        <dbReference type="Proteomes" id="UP000701341"/>
    </source>
</evidence>
<comment type="cofactor">
    <cofactor evidence="1">
        <name>pyridoxal 5'-phosphate</name>
        <dbReference type="ChEBI" id="CHEBI:597326"/>
    </cofactor>
</comment>
<comment type="caution">
    <text evidence="8">The sequence shown here is derived from an EMBL/GenBank/DDBJ whole genome shotgun (WGS) entry which is preliminary data.</text>
</comment>
<dbReference type="InterPro" id="IPR000796">
    <property type="entry name" value="Asp_trans"/>
</dbReference>
<comment type="subunit">
    <text evidence="3">Homodimer.</text>
</comment>
<evidence type="ECO:0000313" key="8">
    <source>
        <dbReference type="EMBL" id="KAF7520315.1"/>
    </source>
</evidence>
<keyword evidence="5" id="KW-0808">Transferase</keyword>
<accession>A0A9P5GDP3</accession>
<comment type="similarity">
    <text evidence="2">Belongs to the class-I pyridoxal-phosphate-dependent aminotransferase family.</text>
</comment>
<evidence type="ECO:0000256" key="2">
    <source>
        <dbReference type="ARBA" id="ARBA00007441"/>
    </source>
</evidence>
<dbReference type="SUPFAM" id="SSF53383">
    <property type="entry name" value="PLP-dependent transferases"/>
    <property type="match status" value="1"/>
</dbReference>
<dbReference type="PANTHER" id="PTHR11879">
    <property type="entry name" value="ASPARTATE AMINOTRANSFERASE"/>
    <property type="match status" value="1"/>
</dbReference>
<dbReference type="EMBL" id="JAAOZQ010000075">
    <property type="protein sequence ID" value="KAF7520315.1"/>
    <property type="molecule type" value="Genomic_DNA"/>
</dbReference>
<keyword evidence="4" id="KW-0032">Aminotransferase</keyword>
<dbReference type="InterPro" id="IPR015421">
    <property type="entry name" value="PyrdxlP-dep_Trfase_major"/>
</dbReference>
<dbReference type="Pfam" id="PF00155">
    <property type="entry name" value="Aminotran_1_2"/>
    <property type="match status" value="1"/>
</dbReference>
<dbReference type="GO" id="GO:0004069">
    <property type="term" value="F:L-aspartate:2-oxoglutarate aminotransferase activity"/>
    <property type="evidence" value="ECO:0007669"/>
    <property type="project" value="UniProtKB-EC"/>
</dbReference>
<dbReference type="PANTHER" id="PTHR11879:SF22">
    <property type="entry name" value="ASPARTATE AMINOTRANSFERASE, MITOCHONDRIAL"/>
    <property type="match status" value="1"/>
</dbReference>
<dbReference type="InterPro" id="IPR015422">
    <property type="entry name" value="PyrdxlP-dep_Trfase_small"/>
</dbReference>
<dbReference type="Proteomes" id="UP000701341">
    <property type="component" value="Unassembled WGS sequence"/>
</dbReference>
<dbReference type="InterPro" id="IPR015424">
    <property type="entry name" value="PyrdxlP-dep_Trfase"/>
</dbReference>
<dbReference type="Gene3D" id="3.90.1150.10">
    <property type="entry name" value="Aspartate Aminotransferase, domain 1"/>
    <property type="match status" value="1"/>
</dbReference>